<feature type="transmembrane region" description="Helical" evidence="8">
    <location>
        <begin position="395"/>
        <end position="416"/>
    </location>
</feature>
<evidence type="ECO:0000256" key="3">
    <source>
        <dbReference type="ARBA" id="ARBA00022692"/>
    </source>
</evidence>
<keyword evidence="3 8" id="KW-0812">Transmembrane</keyword>
<dbReference type="PANTHER" id="PTHR43791:SF40">
    <property type="entry name" value="THIAMINE PATHWAY TRANSPORTER THI73"/>
    <property type="match status" value="1"/>
</dbReference>
<evidence type="ECO:0000256" key="1">
    <source>
        <dbReference type="ARBA" id="ARBA00004141"/>
    </source>
</evidence>
<keyword evidence="11" id="KW-1185">Reference proteome</keyword>
<feature type="domain" description="Major facilitator superfamily (MFS) profile" evidence="9">
    <location>
        <begin position="74"/>
        <end position="487"/>
    </location>
</feature>
<evidence type="ECO:0000256" key="8">
    <source>
        <dbReference type="SAM" id="Phobius"/>
    </source>
</evidence>
<keyword evidence="4 8" id="KW-1133">Transmembrane helix</keyword>
<dbReference type="GO" id="GO:0022857">
    <property type="term" value="F:transmembrane transporter activity"/>
    <property type="evidence" value="ECO:0007669"/>
    <property type="project" value="InterPro"/>
</dbReference>
<dbReference type="GO" id="GO:0016020">
    <property type="term" value="C:membrane"/>
    <property type="evidence" value="ECO:0007669"/>
    <property type="project" value="UniProtKB-SubCell"/>
</dbReference>
<evidence type="ECO:0000256" key="4">
    <source>
        <dbReference type="ARBA" id="ARBA00022989"/>
    </source>
</evidence>
<reference evidence="10" key="1">
    <citation type="submission" date="2023-06" db="EMBL/GenBank/DDBJ databases">
        <title>Genome-scale phylogeny and comparative genomics of the fungal order Sordariales.</title>
        <authorList>
            <consortium name="Lawrence Berkeley National Laboratory"/>
            <person name="Hensen N."/>
            <person name="Bonometti L."/>
            <person name="Westerberg I."/>
            <person name="Brannstrom I.O."/>
            <person name="Guillou S."/>
            <person name="Cros-Aarteil S."/>
            <person name="Calhoun S."/>
            <person name="Haridas S."/>
            <person name="Kuo A."/>
            <person name="Mondo S."/>
            <person name="Pangilinan J."/>
            <person name="Riley R."/>
            <person name="Labutti K."/>
            <person name="Andreopoulos B."/>
            <person name="Lipzen A."/>
            <person name="Chen C."/>
            <person name="Yanf M."/>
            <person name="Daum C."/>
            <person name="Ng V."/>
            <person name="Clum A."/>
            <person name="Steindorff A."/>
            <person name="Ohm R."/>
            <person name="Martin F."/>
            <person name="Silar P."/>
            <person name="Natvig D."/>
            <person name="Lalanne C."/>
            <person name="Gautier V."/>
            <person name="Ament-Velasquez S.L."/>
            <person name="Kruys A."/>
            <person name="Hutchinson M.I."/>
            <person name="Powell A.J."/>
            <person name="Barry K."/>
            <person name="Miller A.N."/>
            <person name="Grigoriev I.V."/>
            <person name="Debuchy R."/>
            <person name="Gladieux P."/>
            <person name="Thoren M.H."/>
            <person name="Johannesson H."/>
        </authorList>
    </citation>
    <scope>NUCLEOTIDE SEQUENCE</scope>
    <source>
        <strain evidence="10">CBS 606.72</strain>
    </source>
</reference>
<name>A0AA40C6F3_9PEZI</name>
<dbReference type="Proteomes" id="UP001175000">
    <property type="component" value="Unassembled WGS sequence"/>
</dbReference>
<sequence length="522" mass="57485">MSSTSSKEPAHAAVADEKALSRLSAPSPTLDTNPKPDNVDAAWTYLDTHRDAANLKDSVPVDIDALRRKIDWHIVPLMFCCYTMQFLDKVILNYAGVMTIRQDLNLQGNDFSNVATFLFVGLLCFEVPNIYFLQRFPAAKWLGFNVTAWGIATACGAAATGYTSLLVSRVFLGIFEATIGPSLILISSQWYTKSEQAPRFSFWYLGLGLGQILGGAVSYAFQHVTPASSALSGWRIMFLTLGLLTVLIGILTTLFIPDTPMKARWLSDVEKVALLKHVSTNQTGIDNKTFRIEEIFEALLDPQMYLMLLSVVLLASSSGVVTTYSATLIRNMGYDPKQAALMNMPSGAVSIFFTLLVGYGVRKQSHRWAWIITCLIPAILGSALMSFLPTTNKPGVLAGLYLVNAVVAPLAVFYNWTAANFGGPTKRAFAAAVVSGSFSIGNIIGPQTFQARDAPEYRPAKLSVVGTQAGCALTTFLLFGYYVWQNRKRQGNDDGETEEAFMKLEVWARMTDKENKRFRYSY</sequence>
<feature type="transmembrane region" description="Helical" evidence="8">
    <location>
        <begin position="74"/>
        <end position="94"/>
    </location>
</feature>
<dbReference type="EMBL" id="JAULSU010000002">
    <property type="protein sequence ID" value="KAK0625973.1"/>
    <property type="molecule type" value="Genomic_DNA"/>
</dbReference>
<feature type="transmembrane region" description="Helical" evidence="8">
    <location>
        <begin position="428"/>
        <end position="445"/>
    </location>
</feature>
<evidence type="ECO:0000256" key="2">
    <source>
        <dbReference type="ARBA" id="ARBA00022448"/>
    </source>
</evidence>
<keyword evidence="2" id="KW-0813">Transport</keyword>
<accession>A0AA40C6F3</accession>
<evidence type="ECO:0000256" key="5">
    <source>
        <dbReference type="ARBA" id="ARBA00023136"/>
    </source>
</evidence>
<gene>
    <name evidence="10" type="ORF">B0T14DRAFT_561925</name>
</gene>
<dbReference type="InterPro" id="IPR036259">
    <property type="entry name" value="MFS_trans_sf"/>
</dbReference>
<feature type="transmembrane region" description="Helical" evidence="8">
    <location>
        <begin position="202"/>
        <end position="221"/>
    </location>
</feature>
<comment type="similarity">
    <text evidence="6">Belongs to the major facilitator superfamily. Allantoate permease family.</text>
</comment>
<dbReference type="InterPro" id="IPR020846">
    <property type="entry name" value="MFS_dom"/>
</dbReference>
<evidence type="ECO:0000259" key="9">
    <source>
        <dbReference type="PROSITE" id="PS50850"/>
    </source>
</evidence>
<evidence type="ECO:0000256" key="6">
    <source>
        <dbReference type="ARBA" id="ARBA00037968"/>
    </source>
</evidence>
<feature type="transmembrane region" description="Helical" evidence="8">
    <location>
        <begin position="465"/>
        <end position="484"/>
    </location>
</feature>
<feature type="compositionally biased region" description="Basic and acidic residues" evidence="7">
    <location>
        <begin position="8"/>
        <end position="20"/>
    </location>
</feature>
<feature type="transmembrane region" description="Helical" evidence="8">
    <location>
        <begin position="170"/>
        <end position="190"/>
    </location>
</feature>
<evidence type="ECO:0000256" key="7">
    <source>
        <dbReference type="SAM" id="MobiDB-lite"/>
    </source>
</evidence>
<protein>
    <submittedName>
        <fullName evidence="10">Allantoate permease</fullName>
    </submittedName>
</protein>
<evidence type="ECO:0000313" key="10">
    <source>
        <dbReference type="EMBL" id="KAK0625973.1"/>
    </source>
</evidence>
<proteinExistence type="inferred from homology"/>
<dbReference type="InterPro" id="IPR011701">
    <property type="entry name" value="MFS"/>
</dbReference>
<dbReference type="Gene3D" id="1.20.1250.20">
    <property type="entry name" value="MFS general substrate transporter like domains"/>
    <property type="match status" value="2"/>
</dbReference>
<feature type="transmembrane region" description="Helical" evidence="8">
    <location>
        <begin position="368"/>
        <end position="389"/>
    </location>
</feature>
<organism evidence="10 11">
    <name type="scientific">Immersiella caudata</name>
    <dbReference type="NCBI Taxonomy" id="314043"/>
    <lineage>
        <taxon>Eukaryota</taxon>
        <taxon>Fungi</taxon>
        <taxon>Dikarya</taxon>
        <taxon>Ascomycota</taxon>
        <taxon>Pezizomycotina</taxon>
        <taxon>Sordariomycetes</taxon>
        <taxon>Sordariomycetidae</taxon>
        <taxon>Sordariales</taxon>
        <taxon>Lasiosphaeriaceae</taxon>
        <taxon>Immersiella</taxon>
    </lineage>
</organism>
<feature type="transmembrane region" description="Helical" evidence="8">
    <location>
        <begin position="233"/>
        <end position="256"/>
    </location>
</feature>
<evidence type="ECO:0000313" key="11">
    <source>
        <dbReference type="Proteomes" id="UP001175000"/>
    </source>
</evidence>
<dbReference type="SUPFAM" id="SSF103473">
    <property type="entry name" value="MFS general substrate transporter"/>
    <property type="match status" value="1"/>
</dbReference>
<dbReference type="PROSITE" id="PS50850">
    <property type="entry name" value="MFS"/>
    <property type="match status" value="1"/>
</dbReference>
<comment type="caution">
    <text evidence="10">The sequence shown here is derived from an EMBL/GenBank/DDBJ whole genome shotgun (WGS) entry which is preliminary data.</text>
</comment>
<dbReference type="AlphaFoldDB" id="A0AA40C6F3"/>
<feature type="region of interest" description="Disordered" evidence="7">
    <location>
        <begin position="1"/>
        <end position="36"/>
    </location>
</feature>
<keyword evidence="5 8" id="KW-0472">Membrane</keyword>
<dbReference type="FunFam" id="1.20.1250.20:FF:000064">
    <property type="entry name" value="MFS allantoate transporter"/>
    <property type="match status" value="1"/>
</dbReference>
<dbReference type="PANTHER" id="PTHR43791">
    <property type="entry name" value="PERMEASE-RELATED"/>
    <property type="match status" value="1"/>
</dbReference>
<feature type="transmembrane region" description="Helical" evidence="8">
    <location>
        <begin position="114"/>
        <end position="132"/>
    </location>
</feature>
<feature type="transmembrane region" description="Helical" evidence="8">
    <location>
        <begin position="144"/>
        <end position="164"/>
    </location>
</feature>
<feature type="transmembrane region" description="Helical" evidence="8">
    <location>
        <begin position="305"/>
        <end position="327"/>
    </location>
</feature>
<comment type="subcellular location">
    <subcellularLocation>
        <location evidence="1">Membrane</location>
        <topology evidence="1">Multi-pass membrane protein</topology>
    </subcellularLocation>
</comment>
<dbReference type="Pfam" id="PF07690">
    <property type="entry name" value="MFS_1"/>
    <property type="match status" value="1"/>
</dbReference>
<feature type="transmembrane region" description="Helical" evidence="8">
    <location>
        <begin position="339"/>
        <end position="361"/>
    </location>
</feature>